<dbReference type="EMBL" id="GL984311">
    <property type="protein sequence ID" value="EGR27905.1"/>
    <property type="molecule type" value="Genomic_DNA"/>
</dbReference>
<keyword evidence="17" id="KW-1185">Reference proteome</keyword>
<dbReference type="GO" id="GO:0016301">
    <property type="term" value="F:kinase activity"/>
    <property type="evidence" value="ECO:0007669"/>
    <property type="project" value="UniProtKB-KW"/>
</dbReference>
<dbReference type="GO" id="GO:0004749">
    <property type="term" value="F:ribose phosphate diphosphokinase activity"/>
    <property type="evidence" value="ECO:0007669"/>
    <property type="project" value="UniProtKB-EC"/>
</dbReference>
<evidence type="ECO:0000313" key="16">
    <source>
        <dbReference type="EMBL" id="EGR27905.1"/>
    </source>
</evidence>
<comment type="similarity">
    <text evidence="3 13">Belongs to the ribose-phosphate pyrophosphokinase family.</text>
</comment>
<dbReference type="Pfam" id="PF00156">
    <property type="entry name" value="Pribosyltran"/>
    <property type="match status" value="1"/>
</dbReference>
<dbReference type="Proteomes" id="UP000008983">
    <property type="component" value="Unassembled WGS sequence"/>
</dbReference>
<keyword evidence="7 13" id="KW-0545">Nucleotide biosynthesis</keyword>
<dbReference type="RefSeq" id="XP_004027250.1">
    <property type="nucleotide sequence ID" value="XM_004027201.1"/>
</dbReference>
<evidence type="ECO:0000256" key="4">
    <source>
        <dbReference type="ARBA" id="ARBA00013247"/>
    </source>
</evidence>
<gene>
    <name evidence="16" type="ORF">IMG5_186940</name>
</gene>
<evidence type="ECO:0000256" key="5">
    <source>
        <dbReference type="ARBA" id="ARBA00022679"/>
    </source>
</evidence>
<evidence type="ECO:0000256" key="11">
    <source>
        <dbReference type="ARBA" id="ARBA00022842"/>
    </source>
</evidence>
<evidence type="ECO:0000313" key="17">
    <source>
        <dbReference type="Proteomes" id="UP000008983"/>
    </source>
</evidence>
<keyword evidence="10" id="KW-0067">ATP-binding</keyword>
<dbReference type="InParanoid" id="G0R3Q0"/>
<dbReference type="PANTHER" id="PTHR10210">
    <property type="entry name" value="RIBOSE-PHOSPHATE DIPHOSPHOKINASE FAMILY MEMBER"/>
    <property type="match status" value="1"/>
</dbReference>
<name>G0R3Q0_ICHMU</name>
<accession>G0R3Q0</accession>
<dbReference type="CDD" id="cd06223">
    <property type="entry name" value="PRTases_typeI"/>
    <property type="match status" value="1"/>
</dbReference>
<dbReference type="AlphaFoldDB" id="G0R3Q0"/>
<feature type="domain" description="Ribose-phosphate pyrophosphokinase N-terminal" evidence="15">
    <location>
        <begin position="74"/>
        <end position="189"/>
    </location>
</feature>
<dbReference type="InterPro" id="IPR029099">
    <property type="entry name" value="Pribosyltran_N"/>
</dbReference>
<dbReference type="STRING" id="857967.G0R3Q0"/>
<evidence type="ECO:0000256" key="2">
    <source>
        <dbReference type="ARBA" id="ARBA00004996"/>
    </source>
</evidence>
<dbReference type="Pfam" id="PF13793">
    <property type="entry name" value="Pribosyltran_N"/>
    <property type="match status" value="1"/>
</dbReference>
<comment type="catalytic activity">
    <reaction evidence="12">
        <text>D-ribose 5-phosphate + ATP = 5-phospho-alpha-D-ribose 1-diphosphate + AMP + H(+)</text>
        <dbReference type="Rhea" id="RHEA:15609"/>
        <dbReference type="ChEBI" id="CHEBI:15378"/>
        <dbReference type="ChEBI" id="CHEBI:30616"/>
        <dbReference type="ChEBI" id="CHEBI:58017"/>
        <dbReference type="ChEBI" id="CHEBI:78346"/>
        <dbReference type="ChEBI" id="CHEBI:456215"/>
        <dbReference type="EC" id="2.7.6.1"/>
    </reaction>
</comment>
<comment type="pathway">
    <text evidence="2">Metabolic intermediate biosynthesis; 5-phospho-alpha-D-ribose 1-diphosphate biosynthesis; 5-phospho-alpha-D-ribose 1-diphosphate from D-ribose 5-phosphate (route I): step 1/1.</text>
</comment>
<comment type="cofactor">
    <cofactor evidence="1">
        <name>Mg(2+)</name>
        <dbReference type="ChEBI" id="CHEBI:18420"/>
    </cofactor>
</comment>
<feature type="domain" description="Phosphoribosyltransferase" evidence="14">
    <location>
        <begin position="219"/>
        <end position="304"/>
    </location>
</feature>
<dbReference type="InterPro" id="IPR000836">
    <property type="entry name" value="PRTase_dom"/>
</dbReference>
<evidence type="ECO:0000256" key="7">
    <source>
        <dbReference type="ARBA" id="ARBA00022727"/>
    </source>
</evidence>
<dbReference type="FunCoup" id="G0R3Q0">
    <property type="interactions" value="169"/>
</dbReference>
<keyword evidence="8" id="KW-0547">Nucleotide-binding</keyword>
<dbReference type="SMART" id="SM01400">
    <property type="entry name" value="Pribosyltran_N"/>
    <property type="match status" value="1"/>
</dbReference>
<sequence length="314" mass="35528">MNLFFSFYKNFSKNQKIYNYFKVVSFATLFYTQKEYFQKSQNVYTHDSQTYDAKLKEQFQRKIPELDNFFSNVMILSGNANKDLANEISKILGIQLGDCTIGRFADGEVNISINESVRGKDIYVIQPTCSPVNENIMELLLIISALRRASSRRINVLMPYYGYSRQDRQTAPRVPISAADVARLYENVGVDRVICIDLHCGQIQGFFGPKVPVDNLEANLVGLNYFLQQQGLDLSNMVIVSPDAGGVTRAKRFQELFNIKARQNSSLAMIIKQRDQPGKIAQMNLVGSVEGKHAIIVDDMIDTAVILYFIGNIV</sequence>
<evidence type="ECO:0000256" key="10">
    <source>
        <dbReference type="ARBA" id="ARBA00022840"/>
    </source>
</evidence>
<dbReference type="FunFam" id="3.40.50.2020:FF:000001">
    <property type="entry name" value="Ribose-phosphate pyrophosphokinase"/>
    <property type="match status" value="1"/>
</dbReference>
<dbReference type="GO" id="GO:0005524">
    <property type="term" value="F:ATP binding"/>
    <property type="evidence" value="ECO:0007669"/>
    <property type="project" value="UniProtKB-KW"/>
</dbReference>
<dbReference type="eggNOG" id="KOG1448">
    <property type="taxonomic scope" value="Eukaryota"/>
</dbReference>
<keyword evidence="9" id="KW-0418">Kinase</keyword>
<dbReference type="OrthoDB" id="413572at2759"/>
<dbReference type="GeneID" id="14903976"/>
<dbReference type="InterPro" id="IPR005946">
    <property type="entry name" value="Rib-P_diPkinase"/>
</dbReference>
<dbReference type="GO" id="GO:0006164">
    <property type="term" value="P:purine nucleotide biosynthetic process"/>
    <property type="evidence" value="ECO:0007669"/>
    <property type="project" value="TreeGrafter"/>
</dbReference>
<dbReference type="PANTHER" id="PTHR10210:SF32">
    <property type="entry name" value="RIBOSE-PHOSPHATE PYROPHOSPHOKINASE 2"/>
    <property type="match status" value="1"/>
</dbReference>
<evidence type="ECO:0000256" key="1">
    <source>
        <dbReference type="ARBA" id="ARBA00001946"/>
    </source>
</evidence>
<protein>
    <recommendedName>
        <fullName evidence="4">ribose-phosphate diphosphokinase</fullName>
        <ecNumber evidence="4">2.7.6.1</ecNumber>
    </recommendedName>
</protein>
<dbReference type="OMA" id="HYAYARS"/>
<dbReference type="GO" id="GO:0000287">
    <property type="term" value="F:magnesium ion binding"/>
    <property type="evidence" value="ECO:0007669"/>
    <property type="project" value="InterPro"/>
</dbReference>
<dbReference type="NCBIfam" id="TIGR01251">
    <property type="entry name" value="ribP_PPkin"/>
    <property type="match status" value="1"/>
</dbReference>
<organism evidence="16 17">
    <name type="scientific">Ichthyophthirius multifiliis</name>
    <name type="common">White spot disease agent</name>
    <name type="synonym">Ich</name>
    <dbReference type="NCBI Taxonomy" id="5932"/>
    <lineage>
        <taxon>Eukaryota</taxon>
        <taxon>Sar</taxon>
        <taxon>Alveolata</taxon>
        <taxon>Ciliophora</taxon>
        <taxon>Intramacronucleata</taxon>
        <taxon>Oligohymenophorea</taxon>
        <taxon>Hymenostomatida</taxon>
        <taxon>Ophryoglenina</taxon>
        <taxon>Ichthyophthirius</taxon>
    </lineage>
</organism>
<dbReference type="SUPFAM" id="SSF53271">
    <property type="entry name" value="PRTase-like"/>
    <property type="match status" value="2"/>
</dbReference>
<dbReference type="GO" id="GO:0005737">
    <property type="term" value="C:cytoplasm"/>
    <property type="evidence" value="ECO:0007669"/>
    <property type="project" value="TreeGrafter"/>
</dbReference>
<evidence type="ECO:0000256" key="13">
    <source>
        <dbReference type="RuleBase" id="RU004324"/>
    </source>
</evidence>
<dbReference type="Gene3D" id="3.40.50.2020">
    <property type="match status" value="2"/>
</dbReference>
<evidence type="ECO:0000256" key="9">
    <source>
        <dbReference type="ARBA" id="ARBA00022777"/>
    </source>
</evidence>
<evidence type="ECO:0000256" key="6">
    <source>
        <dbReference type="ARBA" id="ARBA00022723"/>
    </source>
</evidence>
<dbReference type="EC" id="2.7.6.1" evidence="4"/>
<keyword evidence="11" id="KW-0460">Magnesium</keyword>
<dbReference type="GO" id="GO:0002189">
    <property type="term" value="C:ribose phosphate diphosphokinase complex"/>
    <property type="evidence" value="ECO:0007669"/>
    <property type="project" value="TreeGrafter"/>
</dbReference>
<evidence type="ECO:0000256" key="3">
    <source>
        <dbReference type="ARBA" id="ARBA00006478"/>
    </source>
</evidence>
<evidence type="ECO:0000256" key="8">
    <source>
        <dbReference type="ARBA" id="ARBA00022741"/>
    </source>
</evidence>
<evidence type="ECO:0000259" key="14">
    <source>
        <dbReference type="Pfam" id="PF00156"/>
    </source>
</evidence>
<keyword evidence="6" id="KW-0479">Metal-binding</keyword>
<dbReference type="GO" id="GO:0006015">
    <property type="term" value="P:5-phosphoribose 1-diphosphate biosynthetic process"/>
    <property type="evidence" value="ECO:0007669"/>
    <property type="project" value="TreeGrafter"/>
</dbReference>
<proteinExistence type="inferred from homology"/>
<reference evidence="16 17" key="1">
    <citation type="submission" date="2011-07" db="EMBL/GenBank/DDBJ databases">
        <authorList>
            <person name="Coyne R."/>
            <person name="Brami D."/>
            <person name="Johnson J."/>
            <person name="Hostetler J."/>
            <person name="Hannick L."/>
            <person name="Clark T."/>
            <person name="Cassidy-Hanley D."/>
            <person name="Inman J."/>
        </authorList>
    </citation>
    <scope>NUCLEOTIDE SEQUENCE [LARGE SCALE GENOMIC DNA]</scope>
    <source>
        <strain evidence="16 17">G5</strain>
    </source>
</reference>
<dbReference type="InterPro" id="IPR029057">
    <property type="entry name" value="PRTase-like"/>
</dbReference>
<evidence type="ECO:0000256" key="12">
    <source>
        <dbReference type="ARBA" id="ARBA00049535"/>
    </source>
</evidence>
<keyword evidence="5 16" id="KW-0808">Transferase</keyword>
<evidence type="ECO:0000259" key="15">
    <source>
        <dbReference type="Pfam" id="PF13793"/>
    </source>
</evidence>